<evidence type="ECO:0000256" key="3">
    <source>
        <dbReference type="ARBA" id="ARBA00022475"/>
    </source>
</evidence>
<evidence type="ECO:0000313" key="11">
    <source>
        <dbReference type="Proteomes" id="UP000319731"/>
    </source>
</evidence>
<feature type="transmembrane region" description="Helical" evidence="9">
    <location>
        <begin position="334"/>
        <end position="357"/>
    </location>
</feature>
<feature type="transmembrane region" description="Helical" evidence="9">
    <location>
        <begin position="45"/>
        <end position="70"/>
    </location>
</feature>
<feature type="region of interest" description="Disordered" evidence="8">
    <location>
        <begin position="526"/>
        <end position="589"/>
    </location>
</feature>
<dbReference type="GO" id="GO:0005886">
    <property type="term" value="C:plasma membrane"/>
    <property type="evidence" value="ECO:0007669"/>
    <property type="project" value="UniProtKB-SubCell"/>
</dbReference>
<dbReference type="Pfam" id="PF03222">
    <property type="entry name" value="Trp_Tyr_perm"/>
    <property type="match status" value="1"/>
</dbReference>
<feature type="compositionally biased region" description="Basic and acidic residues" evidence="8">
    <location>
        <begin position="1"/>
        <end position="10"/>
    </location>
</feature>
<evidence type="ECO:0000256" key="4">
    <source>
        <dbReference type="ARBA" id="ARBA00022519"/>
    </source>
</evidence>
<reference evidence="10 11" key="1">
    <citation type="journal article" date="2019" name="Sci. Rep.">
        <title>Comparative genomics of chytrid fungi reveal insights into the obligate biotrophic and pathogenic lifestyle of Synchytrium endobioticum.</title>
        <authorList>
            <person name="van de Vossenberg B.T.L.H."/>
            <person name="Warris S."/>
            <person name="Nguyen H.D.T."/>
            <person name="van Gent-Pelzer M.P.E."/>
            <person name="Joly D.L."/>
            <person name="van de Geest H.C."/>
            <person name="Bonants P.J.M."/>
            <person name="Smith D.S."/>
            <person name="Levesque C.A."/>
            <person name="van der Lee T.A.J."/>
        </authorList>
    </citation>
    <scope>NUCLEOTIDE SEQUENCE [LARGE SCALE GENOMIC DNA]</scope>
    <source>
        <strain evidence="10 11">JEL517</strain>
    </source>
</reference>
<dbReference type="STRING" id="1806994.A0A507CFQ4"/>
<evidence type="ECO:0000256" key="5">
    <source>
        <dbReference type="ARBA" id="ARBA00022692"/>
    </source>
</evidence>
<evidence type="ECO:0000256" key="8">
    <source>
        <dbReference type="SAM" id="MobiDB-lite"/>
    </source>
</evidence>
<dbReference type="AlphaFoldDB" id="A0A507CFQ4"/>
<keyword evidence="7 9" id="KW-0472">Membrane</keyword>
<evidence type="ECO:0000256" key="9">
    <source>
        <dbReference type="SAM" id="Phobius"/>
    </source>
</evidence>
<dbReference type="Proteomes" id="UP000319731">
    <property type="component" value="Unassembled WGS sequence"/>
</dbReference>
<feature type="transmembrane region" description="Helical" evidence="9">
    <location>
        <begin position="194"/>
        <end position="213"/>
    </location>
</feature>
<feature type="transmembrane region" description="Helical" evidence="9">
    <location>
        <begin position="701"/>
        <end position="719"/>
    </location>
</feature>
<protein>
    <recommendedName>
        <fullName evidence="12">Amino acid transporter transmembrane domain-containing protein</fullName>
    </recommendedName>
</protein>
<evidence type="ECO:0000256" key="7">
    <source>
        <dbReference type="ARBA" id="ARBA00023136"/>
    </source>
</evidence>
<evidence type="ECO:0000313" key="10">
    <source>
        <dbReference type="EMBL" id="TPX38009.1"/>
    </source>
</evidence>
<keyword evidence="4" id="KW-0997">Cell inner membrane</keyword>
<feature type="transmembrane region" description="Helical" evidence="9">
    <location>
        <begin position="401"/>
        <end position="422"/>
    </location>
</feature>
<dbReference type="OrthoDB" id="294541at2759"/>
<feature type="transmembrane region" description="Helical" evidence="9">
    <location>
        <begin position="292"/>
        <end position="314"/>
    </location>
</feature>
<feature type="transmembrane region" description="Helical" evidence="9">
    <location>
        <begin position="369"/>
        <end position="389"/>
    </location>
</feature>
<keyword evidence="2" id="KW-0813">Transport</keyword>
<keyword evidence="11" id="KW-1185">Reference proteome</keyword>
<feature type="compositionally biased region" description="Polar residues" evidence="8">
    <location>
        <begin position="531"/>
        <end position="552"/>
    </location>
</feature>
<feature type="transmembrane region" description="Helical" evidence="9">
    <location>
        <begin position="220"/>
        <end position="240"/>
    </location>
</feature>
<dbReference type="RefSeq" id="XP_031027724.1">
    <property type="nucleotide sequence ID" value="XM_031165934.1"/>
</dbReference>
<dbReference type="PANTHER" id="PTHR16189">
    <property type="entry name" value="TRANSMEMBRANE PROTEIN 104-RELATED"/>
    <property type="match status" value="1"/>
</dbReference>
<comment type="caution">
    <text evidence="10">The sequence shown here is derived from an EMBL/GenBank/DDBJ whole genome shotgun (WGS) entry which is preliminary data.</text>
</comment>
<accession>A0A507CFQ4</accession>
<gene>
    <name evidence="10" type="ORF">SmJEL517_g00004</name>
</gene>
<dbReference type="Gene3D" id="1.20.1740.10">
    <property type="entry name" value="Amino acid/polyamine transporter I"/>
    <property type="match status" value="1"/>
</dbReference>
<proteinExistence type="predicted"/>
<evidence type="ECO:0000256" key="2">
    <source>
        <dbReference type="ARBA" id="ARBA00022448"/>
    </source>
</evidence>
<evidence type="ECO:0000256" key="6">
    <source>
        <dbReference type="ARBA" id="ARBA00022989"/>
    </source>
</evidence>
<evidence type="ECO:0000256" key="1">
    <source>
        <dbReference type="ARBA" id="ARBA00004429"/>
    </source>
</evidence>
<feature type="transmembrane region" description="Helical" evidence="9">
    <location>
        <begin position="260"/>
        <end position="280"/>
    </location>
</feature>
<name>A0A507CFQ4_9FUNG</name>
<organism evidence="10 11">
    <name type="scientific">Synchytrium microbalum</name>
    <dbReference type="NCBI Taxonomy" id="1806994"/>
    <lineage>
        <taxon>Eukaryota</taxon>
        <taxon>Fungi</taxon>
        <taxon>Fungi incertae sedis</taxon>
        <taxon>Chytridiomycota</taxon>
        <taxon>Chytridiomycota incertae sedis</taxon>
        <taxon>Chytridiomycetes</taxon>
        <taxon>Synchytriales</taxon>
        <taxon>Synchytriaceae</taxon>
        <taxon>Synchytrium</taxon>
    </lineage>
</organism>
<comment type="subcellular location">
    <subcellularLocation>
        <location evidence="1">Cell inner membrane</location>
        <topology evidence="1">Multi-pass membrane protein</topology>
    </subcellularLocation>
</comment>
<feature type="transmembrane region" description="Helical" evidence="9">
    <location>
        <begin position="76"/>
        <end position="101"/>
    </location>
</feature>
<feature type="region of interest" description="Disordered" evidence="8">
    <location>
        <begin position="1"/>
        <end position="22"/>
    </location>
</feature>
<dbReference type="EMBL" id="QEAO01000001">
    <property type="protein sequence ID" value="TPX38009.1"/>
    <property type="molecule type" value="Genomic_DNA"/>
</dbReference>
<dbReference type="PANTHER" id="PTHR16189:SF3">
    <property type="entry name" value="AMINO ACID TRANSPORTER TRANSMEMBRANE DOMAIN-CONTAINING PROTEIN"/>
    <property type="match status" value="1"/>
</dbReference>
<sequence length="728" mass="79461">MTSRTDDYFPSKDPGSTTRNRIPLLSSPLDRPRFKLPDLKVGNKIGFVGSVSLLVSSITGPGLVLVTTLFQQAGLVLPTLAFLLIGLMTSLTSLFLAEAIANFPRNERLERDVELSTLVRHFFGRRWEAVMQVVLYLSMQSLNIASIIISSQTLDQFLVSLAGQTCGLALSSPGPGWVCVNTVSQSNSPFENTYMLFTSGYLILIGMIIPLAMLRLADNIIVQLLSMVTLKFIVLTWIVSFSMKGLNPSLVPLFGDNYSGVASTLVVNFAYLTTLPSWIGEKHKDVSVPKTIYTSVGISTFIYISLGIIGGMSVKMEHNSNILSTISGDPTSSVLMRVTTFIFPIVVLVTSIPIYCIVIRYNLRQSGLFGPWGALGMAVIVPFVFVIPFQTGSYLNSFLNWTSLIFTSVANFWAPLLIYICLPYTKAYIQRSDFVALPYMHNVPALEDETQHQHHHFIRNSPATIEPLPSDSPALIPAITLSTPTQEDSTKSPSSFWLSSALPPRLVLTRETGDEVDLSEAKHLDNDGMSYKTSKMSPRSGFLSLSSRQSASDGDYIDGGGGGLTPPPRPRSGSVGSIHAGSLRGSPHAATVLGTYSPVERRPSIEMEAFEFEKGVLSYPYLSMPRISLGRRSSYNSEIMINGSGVHGTDGTGETFNDGMMIMDEDEDEAAIRPVEDESVPEVFSALPTAFRGWSKWISRSSLVVAVALVVGTILYDIIETTLGIDVF</sequence>
<keyword evidence="5 9" id="KW-0812">Transmembrane</keyword>
<keyword evidence="3" id="KW-1003">Cell membrane</keyword>
<dbReference type="GeneID" id="42001231"/>
<dbReference type="GO" id="GO:0003333">
    <property type="term" value="P:amino acid transmembrane transport"/>
    <property type="evidence" value="ECO:0007669"/>
    <property type="project" value="InterPro"/>
</dbReference>
<feature type="transmembrane region" description="Helical" evidence="9">
    <location>
        <begin position="129"/>
        <end position="149"/>
    </location>
</feature>
<dbReference type="InterPro" id="IPR018227">
    <property type="entry name" value="Amino_acid_transport_2"/>
</dbReference>
<keyword evidence="6 9" id="KW-1133">Transmembrane helix</keyword>
<evidence type="ECO:0008006" key="12">
    <source>
        <dbReference type="Google" id="ProtNLM"/>
    </source>
</evidence>